<dbReference type="GO" id="GO:0003676">
    <property type="term" value="F:nucleic acid binding"/>
    <property type="evidence" value="ECO:0007669"/>
    <property type="project" value="InterPro"/>
</dbReference>
<dbReference type="Gene3D" id="3.90.1640.10">
    <property type="entry name" value="inorganic pyrophosphatase (n-terminal core)"/>
    <property type="match status" value="1"/>
</dbReference>
<evidence type="ECO:0000313" key="3">
    <source>
        <dbReference type="EMBL" id="ACC98230.1"/>
    </source>
</evidence>
<accession>B2KCA3</accession>
<evidence type="ECO:0000259" key="2">
    <source>
        <dbReference type="Pfam" id="PF02272"/>
    </source>
</evidence>
<dbReference type="EMBL" id="CP001055">
    <property type="protein sequence ID" value="ACC98230.1"/>
    <property type="molecule type" value="Genomic_DNA"/>
</dbReference>
<dbReference type="InterPro" id="IPR038763">
    <property type="entry name" value="DHH_sf"/>
</dbReference>
<dbReference type="HOGENOM" id="CLU_039720_0_0_0"/>
<organism evidence="3 4">
    <name type="scientific">Elusimicrobium minutum (strain Pei191)</name>
    <dbReference type="NCBI Taxonomy" id="445932"/>
    <lineage>
        <taxon>Bacteria</taxon>
        <taxon>Pseudomonadati</taxon>
        <taxon>Elusimicrobiota</taxon>
        <taxon>Elusimicrobia</taxon>
        <taxon>Elusimicrobiales</taxon>
        <taxon>Elusimicrobiaceae</taxon>
        <taxon>Elusimicrobium</taxon>
    </lineage>
</organism>
<proteinExistence type="predicted"/>
<feature type="domain" description="DDH" evidence="1">
    <location>
        <begin position="23"/>
        <end position="164"/>
    </location>
</feature>
<dbReference type="SUPFAM" id="SSF64182">
    <property type="entry name" value="DHH phosphoesterases"/>
    <property type="match status" value="1"/>
</dbReference>
<dbReference type="InterPro" id="IPR001667">
    <property type="entry name" value="DDH_dom"/>
</dbReference>
<keyword evidence="4" id="KW-1185">Reference proteome</keyword>
<dbReference type="Proteomes" id="UP000001029">
    <property type="component" value="Chromosome"/>
</dbReference>
<dbReference type="InterPro" id="IPR003156">
    <property type="entry name" value="DHHA1_dom"/>
</dbReference>
<dbReference type="STRING" id="445932.Emin_0675"/>
<dbReference type="Gene3D" id="3.10.310.30">
    <property type="match status" value="1"/>
</dbReference>
<dbReference type="KEGG" id="emi:Emin_0675"/>
<evidence type="ECO:0000259" key="1">
    <source>
        <dbReference type="Pfam" id="PF01368"/>
    </source>
</evidence>
<gene>
    <name evidence="3" type="ordered locus">Emin_0675</name>
</gene>
<dbReference type="OrthoDB" id="9803668at2"/>
<dbReference type="InterPro" id="IPR051319">
    <property type="entry name" value="Oligoribo/pAp-PDE_c-di-AMP_PDE"/>
</dbReference>
<dbReference type="AlphaFoldDB" id="B2KCA3"/>
<protein>
    <submittedName>
        <fullName evidence="3">Exopolyphosphatase-related protein</fullName>
    </submittedName>
</protein>
<sequence>MQTNKPNNTLEEIADVIYRGKSFFIAGHQNPDGDSLGSTIAVSSVLRRQGKEVYSYADNAPGDDLLFLPMLDTVNIGKLPPEDLKIETVILLECSDVTRGGNLASVLSKAKTVINLDHHLTSDTYGHYNYINPSASSTAEIIWQLFEIMRIWVNSDEATCLYTGLVTDTARFLHSNTTAESLRVGAGLISCGADIKKLNNILFHTRSYSETKLLGRALEKMQILKDGKLAVIVLTLQEFDLFGAEPSHTQGIVSQPTMIPGVEVSFLIKEEKDKLSVNLRSKGEVDVSQLAAKFGGGGHARAAGFKRSDMTLDELTSKLIKAAEEAIDNAK</sequence>
<name>B2KCA3_ELUMP</name>
<reference evidence="3 4" key="1">
    <citation type="journal article" date="2009" name="Appl. Environ. Microbiol.">
        <title>Genomic analysis of 'Elusimicrobium minutum,' the first cultivated representative of the phylum 'Elusimicrobia' (formerly termite group 1).</title>
        <authorList>
            <person name="Herlemann D.P.R."/>
            <person name="Geissinger O."/>
            <person name="Ikeda-Ohtsubo W."/>
            <person name="Kunin V."/>
            <person name="Sun H."/>
            <person name="Lapidus A."/>
            <person name="Hugenholtz P."/>
            <person name="Brune A."/>
        </authorList>
    </citation>
    <scope>NUCLEOTIDE SEQUENCE [LARGE SCALE GENOMIC DNA]</scope>
    <source>
        <strain evidence="3 4">Pei191</strain>
    </source>
</reference>
<evidence type="ECO:0000313" key="4">
    <source>
        <dbReference type="Proteomes" id="UP000001029"/>
    </source>
</evidence>
<dbReference type="Pfam" id="PF01368">
    <property type="entry name" value="DHH"/>
    <property type="match status" value="1"/>
</dbReference>
<dbReference type="RefSeq" id="WP_012414845.1">
    <property type="nucleotide sequence ID" value="NC_010644.1"/>
</dbReference>
<feature type="domain" description="DHHA1" evidence="2">
    <location>
        <begin position="241"/>
        <end position="326"/>
    </location>
</feature>
<dbReference type="PANTHER" id="PTHR47618">
    <property type="entry name" value="BIFUNCTIONAL OLIGORIBONUCLEASE AND PAP PHOSPHATASE NRNA"/>
    <property type="match status" value="1"/>
</dbReference>
<dbReference type="PANTHER" id="PTHR47618:SF1">
    <property type="entry name" value="BIFUNCTIONAL OLIGORIBONUCLEASE AND PAP PHOSPHATASE NRNA"/>
    <property type="match status" value="1"/>
</dbReference>
<dbReference type="Pfam" id="PF02272">
    <property type="entry name" value="DHHA1"/>
    <property type="match status" value="1"/>
</dbReference>